<dbReference type="EMBL" id="LOHG01000024">
    <property type="protein sequence ID" value="MCI8212572.1"/>
    <property type="molecule type" value="Genomic_DNA"/>
</dbReference>
<sequence>MDFPKSVPNVGLVDGKFVDENPSTGQIGSLIPADWGNSVTEEILSVIDAAGITPLESDHSQLERAVNALISRAIPEAPKQSTETIAGVNKIAALEDVESGTDKVKSVSSWGVFKAIAKVVTQATESAFGWAKIASQEVVDAGQDHKSFVTARTLAAKPLSGVPAASRLLLTTTGASAFVSITAAQVALLNSTGGIAVVSGVAASASVSAAGLGGIDTGVVAASTWYNVWLIWNGENLGAILSLSSTAPLMPVGYTHRLRVGTIRTDATANKYPLAIIKAGSRVRYTPKPGGNTVAWPVMSSGSTIGNVSAAGALVAVSTTGVVPPSASLIVMNTSTLSSAITVLLCPSNNFGIDGSATNPPLGIDIATPGQQPPFHLLLESSNVYFAANASYVLSCLGWEEDL</sequence>
<gene>
    <name evidence="1" type="ORF">AUC61_23865</name>
</gene>
<dbReference type="Proteomes" id="UP001320513">
    <property type="component" value="Unassembled WGS sequence"/>
</dbReference>
<keyword evidence="2" id="KW-1185">Reference proteome</keyword>
<name>A0ABS9ZQK1_9PSED</name>
<organism evidence="1 2">
    <name type="scientific">Pseudomonas maioricensis</name>
    <dbReference type="NCBI Taxonomy" id="1766623"/>
    <lineage>
        <taxon>Bacteria</taxon>
        <taxon>Pseudomonadati</taxon>
        <taxon>Pseudomonadota</taxon>
        <taxon>Gammaproteobacteria</taxon>
        <taxon>Pseudomonadales</taxon>
        <taxon>Pseudomonadaceae</taxon>
        <taxon>Pseudomonas</taxon>
    </lineage>
</organism>
<evidence type="ECO:0000313" key="2">
    <source>
        <dbReference type="Proteomes" id="UP001320513"/>
    </source>
</evidence>
<evidence type="ECO:0000313" key="1">
    <source>
        <dbReference type="EMBL" id="MCI8212572.1"/>
    </source>
</evidence>
<accession>A0ABS9ZQK1</accession>
<reference evidence="1 2" key="1">
    <citation type="submission" date="2015-12" db="EMBL/GenBank/DDBJ databases">
        <title>Phylogenomics in the description of a new species in the Pseudomonas syringae group.</title>
        <authorList>
            <person name="Busquets A."/>
            <person name="Gomila M."/>
            <person name="Beiki F."/>
            <person name="Rahimian H."/>
            <person name="Mulet M."/>
            <person name="Sanchez D."/>
            <person name="Garcia-Valdes E."/>
            <person name="Lalucat J."/>
        </authorList>
    </citation>
    <scope>NUCLEOTIDE SEQUENCE [LARGE SCALE GENOMIC DNA]</scope>
    <source>
        <strain evidence="1 2">S25</strain>
    </source>
</reference>
<protein>
    <recommendedName>
        <fullName evidence="3">Phage tail fibre repeat-containing protein</fullName>
    </recommendedName>
</protein>
<comment type="caution">
    <text evidence="1">The sequence shown here is derived from an EMBL/GenBank/DDBJ whole genome shotgun (WGS) entry which is preliminary data.</text>
</comment>
<evidence type="ECO:0008006" key="3">
    <source>
        <dbReference type="Google" id="ProtNLM"/>
    </source>
</evidence>
<proteinExistence type="predicted"/>